<protein>
    <submittedName>
        <fullName evidence="2">Uncharacterized protein</fullName>
    </submittedName>
</protein>
<dbReference type="Pfam" id="PF02995">
    <property type="entry name" value="DUF229"/>
    <property type="match status" value="1"/>
</dbReference>
<comment type="caution">
    <text evidence="2">The sequence shown here is derived from an EMBL/GenBank/DDBJ whole genome shotgun (WGS) entry which is preliminary data.</text>
</comment>
<dbReference type="EMBL" id="JANTQA010000012">
    <property type="protein sequence ID" value="KAJ3449263.1"/>
    <property type="molecule type" value="Genomic_DNA"/>
</dbReference>
<dbReference type="Gene3D" id="3.40.720.10">
    <property type="entry name" value="Alkaline Phosphatase, subunit A"/>
    <property type="match status" value="1"/>
</dbReference>
<reference evidence="2" key="1">
    <citation type="submission" date="2022-08" db="EMBL/GenBank/DDBJ databases">
        <title>Novel sulphate-reducing endosymbionts in the free-living metamonad Anaeramoeba.</title>
        <authorList>
            <person name="Jerlstrom-Hultqvist J."/>
            <person name="Cepicka I."/>
            <person name="Gallot-Lavallee L."/>
            <person name="Salas-Leiva D."/>
            <person name="Curtis B.A."/>
            <person name="Zahonova K."/>
            <person name="Pipaliya S."/>
            <person name="Dacks J."/>
            <person name="Roger A.J."/>
        </authorList>
    </citation>
    <scope>NUCLEOTIDE SEQUENCE</scope>
    <source>
        <strain evidence="2">Busselton2</strain>
    </source>
</reference>
<proteinExistence type="predicted"/>
<accession>A0AAV8A656</accession>
<evidence type="ECO:0000313" key="2">
    <source>
        <dbReference type="EMBL" id="KAJ3449263.1"/>
    </source>
</evidence>
<keyword evidence="1" id="KW-0175">Coiled coil</keyword>
<dbReference type="Proteomes" id="UP001146793">
    <property type="component" value="Unassembled WGS sequence"/>
</dbReference>
<evidence type="ECO:0000313" key="3">
    <source>
        <dbReference type="Proteomes" id="UP001146793"/>
    </source>
</evidence>
<dbReference type="PANTHER" id="PTHR10974:SF1">
    <property type="entry name" value="FI08016P-RELATED"/>
    <property type="match status" value="1"/>
</dbReference>
<evidence type="ECO:0000256" key="1">
    <source>
        <dbReference type="SAM" id="Coils"/>
    </source>
</evidence>
<gene>
    <name evidence="2" type="ORF">M0812_05408</name>
</gene>
<dbReference type="InterPro" id="IPR004245">
    <property type="entry name" value="DUF229"/>
</dbReference>
<dbReference type="AlphaFoldDB" id="A0AAV8A656"/>
<dbReference type="SUPFAM" id="SSF53649">
    <property type="entry name" value="Alkaline phosphatase-like"/>
    <property type="match status" value="1"/>
</dbReference>
<feature type="coiled-coil region" evidence="1">
    <location>
        <begin position="247"/>
        <end position="274"/>
    </location>
</feature>
<name>A0AAV8A656_9EUKA</name>
<sequence>MYQTKKEKFCVLLFFVLLVVTVCVIKPPKWAQSENSNRLTLEEQSVNSDPFTLDEQTEVCYNELPKDPVYFSKQITCPIEQKRDDLQWQVSSLKNSLMNACQRHSPECVKHVEGKMKDHEMSLFLQTVSMRNNLIFGKNRTIKYERDTSQNVFSKLLKEFCLDRVSETLSAPKHSTLYQELLVGGIEEKKESSMQYIIKDADGNKLGEISPGQEFDLGDHKRVDIHAQKRKENDGNITKKYYPFVSYRKDQAILDRVQRRIKRIEKEEESQSGKTHKKLNLVLILNDALSHLRYVRIFSVFREWLDKKVNDGQIEYFAFRRYHVMGWYSPENQVPAFSGWTVDYARARRLGHGGEHRFCGDYGDPVADNTCDRLIYNRYRSQGYLTVDARDRFDGRYTHECHRQFVKKCNKEEWTNQYADVIIPQKYYKGFKIFESFSVLTWLEQVLNEHDGEHPIFATATTMNFHSVPSKVSTSLWDIMSFLENVDFENTMIILHADHGFHYTNHVYSEAGYNEHKYPHLLFIMPKRFLDKKPWIRKNLQKNVDRLASHFDLYTTLREFPQTQAGHFDDRSQGKRRYSHLKPNAYNLFTETIPEDRTCEQANIKSGYCLCVEWTKSSSDTMKEAAVTYAKQCISHINTKTQVPGANCLPLKYVSIENLEQTTSKKQMRYHLLGKVDGKEELVRFQIFWSDKRKNRVDAPIRMSKMSEAEIKNQDPERLDIDPHICFLPD</sequence>
<dbReference type="InterPro" id="IPR017850">
    <property type="entry name" value="Alkaline_phosphatase_core_sf"/>
</dbReference>
<organism evidence="2 3">
    <name type="scientific">Anaeramoeba flamelloides</name>
    <dbReference type="NCBI Taxonomy" id="1746091"/>
    <lineage>
        <taxon>Eukaryota</taxon>
        <taxon>Metamonada</taxon>
        <taxon>Anaeramoebidae</taxon>
        <taxon>Anaeramoeba</taxon>
    </lineage>
</organism>
<dbReference type="GO" id="GO:0005615">
    <property type="term" value="C:extracellular space"/>
    <property type="evidence" value="ECO:0007669"/>
    <property type="project" value="TreeGrafter"/>
</dbReference>
<dbReference type="PANTHER" id="PTHR10974">
    <property type="entry name" value="FI08016P-RELATED"/>
    <property type="match status" value="1"/>
</dbReference>